<dbReference type="SMART" id="SM00184">
    <property type="entry name" value="RING"/>
    <property type="match status" value="1"/>
</dbReference>
<feature type="domain" description="RING-type" evidence="16">
    <location>
        <begin position="684"/>
        <end position="741"/>
    </location>
</feature>
<sequence>MFRQELYTSQTELQNSNYSSGYGNVTGFHLSYQDMKQGLNATEWPFHEYNATHPWKEQQQWSLLPDIVSERVMSFWGTDSVDHKAYLLNISGNAYGQFEQENNLVQPYHLQFPGYLADYFSVKSSQKYEEDKERYENDPENNPPPEKIDFDKIGFQREGNITGNGELAVSIKSHKYETGLEESTAIDNAVIVDLHVNIKDHGEIQNFNFDTQGIYFQDTGSILTTSHSGKFLGKYALPHFAMSETKFELAKTLMLHLLNSTSPFDVSLDHMHQYIFNNYTMCEFIGFFQLEKTSFTKQELRAMDEELANPSGAPLPRHIPEIVIKEYVLYSPDCGRFITNKKDSLLVGLKRETTIKRFGNLFIGLLVITGLQFYVFIKQINRISTPGQYSVISSKTVSILGVQEALLAVILFFNTSNELYLIITCLGVILFVMCAIFKVRFIVSILANQVNERGTSWWEILRGGTRGGQEDGAQTNPAPAQGPPVVPGSLPLANPPQPAPTVEPLNWNEESLFNVTFASGIILTFLSLFVIVSAMEWTVFYRRIFEYVALVACNSYWVPQFLRHTLKNRRLSFGWDFIIGTSVIRLIPVYYLSLYKNNLLRHHYDPYLALVVTVWLVAQISLLYAQSVLGARFWVNEKWLPKAFNYQAILEMKDLESRGFASDLLASIKPEEEHEGILECKTTCPICMTELELPILVDGNNKEARKRINNKEYVITPCHHIFHAECMENWMKYKLQCPVCREGLPPI</sequence>
<dbReference type="InterPro" id="IPR001841">
    <property type="entry name" value="Znf_RING"/>
</dbReference>
<dbReference type="Gene3D" id="3.30.40.10">
    <property type="entry name" value="Zinc/RING finger domain, C3HC4 (zinc finger)"/>
    <property type="match status" value="1"/>
</dbReference>
<name>A0A1E4SHA0_9ASCO</name>
<feature type="transmembrane region" description="Helical" evidence="15">
    <location>
        <begin position="544"/>
        <end position="562"/>
    </location>
</feature>
<keyword evidence="9 14" id="KW-0863">Zinc-finger</keyword>
<keyword evidence="18" id="KW-1185">Reference proteome</keyword>
<dbReference type="InterPro" id="IPR013083">
    <property type="entry name" value="Znf_RING/FYVE/PHD"/>
</dbReference>
<dbReference type="EC" id="2.3.2.27" evidence="4"/>
<keyword evidence="12 15" id="KW-1133">Transmembrane helix</keyword>
<evidence type="ECO:0000313" key="18">
    <source>
        <dbReference type="Proteomes" id="UP000094285"/>
    </source>
</evidence>
<feature type="transmembrane region" description="Helical" evidence="15">
    <location>
        <begin position="358"/>
        <end position="377"/>
    </location>
</feature>
<dbReference type="Pfam" id="PF11145">
    <property type="entry name" value="DUF2921"/>
    <property type="match status" value="1"/>
</dbReference>
<dbReference type="GO" id="GO:0043161">
    <property type="term" value="P:proteasome-mediated ubiquitin-dependent protein catabolic process"/>
    <property type="evidence" value="ECO:0007669"/>
    <property type="project" value="TreeGrafter"/>
</dbReference>
<keyword evidence="11" id="KW-0862">Zinc</keyword>
<proteinExistence type="predicted"/>
<organism evidence="17 18">
    <name type="scientific">Suhomyces tanzawaensis NRRL Y-17324</name>
    <dbReference type="NCBI Taxonomy" id="984487"/>
    <lineage>
        <taxon>Eukaryota</taxon>
        <taxon>Fungi</taxon>
        <taxon>Dikarya</taxon>
        <taxon>Ascomycota</taxon>
        <taxon>Saccharomycotina</taxon>
        <taxon>Pichiomycetes</taxon>
        <taxon>Debaryomycetaceae</taxon>
        <taxon>Suhomyces</taxon>
    </lineage>
</organism>
<dbReference type="InterPro" id="IPR021319">
    <property type="entry name" value="DUF2921"/>
</dbReference>
<comment type="catalytic activity">
    <reaction evidence="1">
        <text>S-ubiquitinyl-[E2 ubiquitin-conjugating enzyme]-L-cysteine + [acceptor protein]-L-lysine = [E2 ubiquitin-conjugating enzyme]-L-cysteine + N(6)-ubiquitinyl-[acceptor protein]-L-lysine.</text>
        <dbReference type="EC" id="2.3.2.27"/>
    </reaction>
</comment>
<keyword evidence="13 15" id="KW-0472">Membrane</keyword>
<dbReference type="SUPFAM" id="SSF57850">
    <property type="entry name" value="RING/U-box"/>
    <property type="match status" value="1"/>
</dbReference>
<feature type="transmembrane region" description="Helical" evidence="15">
    <location>
        <begin position="512"/>
        <end position="532"/>
    </location>
</feature>
<dbReference type="Pfam" id="PF13639">
    <property type="entry name" value="zf-RING_2"/>
    <property type="match status" value="1"/>
</dbReference>
<evidence type="ECO:0000256" key="14">
    <source>
        <dbReference type="PROSITE-ProRule" id="PRU00175"/>
    </source>
</evidence>
<comment type="pathway">
    <text evidence="3">Protein modification; protein ubiquitination.</text>
</comment>
<dbReference type="PROSITE" id="PS50089">
    <property type="entry name" value="ZF_RING_2"/>
    <property type="match status" value="1"/>
</dbReference>
<dbReference type="InterPro" id="IPR050731">
    <property type="entry name" value="HRD1_E3_ubiq-ligases"/>
</dbReference>
<keyword evidence="5" id="KW-0808">Transferase</keyword>
<dbReference type="OrthoDB" id="9984778at2759"/>
<dbReference type="GO" id="GO:0008270">
    <property type="term" value="F:zinc ion binding"/>
    <property type="evidence" value="ECO:0007669"/>
    <property type="project" value="UniProtKB-KW"/>
</dbReference>
<protein>
    <recommendedName>
        <fullName evidence="4">RING-type E3 ubiquitin transferase</fullName>
        <ecNumber evidence="4">2.3.2.27</ecNumber>
    </recommendedName>
</protein>
<evidence type="ECO:0000259" key="16">
    <source>
        <dbReference type="PROSITE" id="PS50089"/>
    </source>
</evidence>
<keyword evidence="8" id="KW-0732">Signal</keyword>
<keyword evidence="10" id="KW-0833">Ubl conjugation pathway</keyword>
<reference evidence="18" key="1">
    <citation type="submission" date="2016-05" db="EMBL/GenBank/DDBJ databases">
        <title>Comparative genomics of biotechnologically important yeasts.</title>
        <authorList>
            <consortium name="DOE Joint Genome Institute"/>
            <person name="Riley R."/>
            <person name="Haridas S."/>
            <person name="Wolfe K.H."/>
            <person name="Lopes M.R."/>
            <person name="Hittinger C.T."/>
            <person name="Goker M."/>
            <person name="Salamov A."/>
            <person name="Wisecaver J."/>
            <person name="Long T.M."/>
            <person name="Aerts A.L."/>
            <person name="Barry K."/>
            <person name="Choi C."/>
            <person name="Clum A."/>
            <person name="Coughlan A.Y."/>
            <person name="Deshpande S."/>
            <person name="Douglass A.P."/>
            <person name="Hanson S.J."/>
            <person name="Klenk H.-P."/>
            <person name="Labutti K."/>
            <person name="Lapidus A."/>
            <person name="Lindquist E."/>
            <person name="Lipzen A."/>
            <person name="Meier-Kolthoff J.P."/>
            <person name="Ohm R.A."/>
            <person name="Otillar R.P."/>
            <person name="Pangilinan J."/>
            <person name="Peng Y."/>
            <person name="Rokas A."/>
            <person name="Rosa C.A."/>
            <person name="Scheuner C."/>
            <person name="Sibirny A.A."/>
            <person name="Slot J.C."/>
            <person name="Stielow J.B."/>
            <person name="Sun H."/>
            <person name="Kurtzman C.P."/>
            <person name="Blackwell M."/>
            <person name="Grigoriev I.V."/>
            <person name="Jeffries T.W."/>
        </authorList>
    </citation>
    <scope>NUCLEOTIDE SEQUENCE [LARGE SCALE GENOMIC DNA]</scope>
    <source>
        <strain evidence="18">NRRL Y-17324</strain>
    </source>
</reference>
<comment type="subcellular location">
    <subcellularLocation>
        <location evidence="2">Endomembrane system</location>
        <topology evidence="2">Multi-pass membrane protein</topology>
    </subcellularLocation>
</comment>
<keyword evidence="6 15" id="KW-0812">Transmembrane</keyword>
<dbReference type="EMBL" id="KV453912">
    <property type="protein sequence ID" value="ODV78883.1"/>
    <property type="molecule type" value="Genomic_DNA"/>
</dbReference>
<feature type="transmembrane region" description="Helical" evidence="15">
    <location>
        <begin position="574"/>
        <end position="595"/>
    </location>
</feature>
<evidence type="ECO:0000256" key="2">
    <source>
        <dbReference type="ARBA" id="ARBA00004127"/>
    </source>
</evidence>
<evidence type="ECO:0000256" key="3">
    <source>
        <dbReference type="ARBA" id="ARBA00004906"/>
    </source>
</evidence>
<evidence type="ECO:0000256" key="8">
    <source>
        <dbReference type="ARBA" id="ARBA00022729"/>
    </source>
</evidence>
<feature type="transmembrane region" description="Helical" evidence="15">
    <location>
        <begin position="419"/>
        <end position="437"/>
    </location>
</feature>
<gene>
    <name evidence="17" type="ORF">CANTADRAFT_90001</name>
</gene>
<evidence type="ECO:0000313" key="17">
    <source>
        <dbReference type="EMBL" id="ODV78883.1"/>
    </source>
</evidence>
<dbReference type="AlphaFoldDB" id="A0A1E4SHA0"/>
<accession>A0A1E4SHA0</accession>
<evidence type="ECO:0000256" key="4">
    <source>
        <dbReference type="ARBA" id="ARBA00012483"/>
    </source>
</evidence>
<dbReference type="STRING" id="984487.A0A1E4SHA0"/>
<dbReference type="RefSeq" id="XP_020064005.1">
    <property type="nucleotide sequence ID" value="XM_020211640.1"/>
</dbReference>
<feature type="transmembrane region" description="Helical" evidence="15">
    <location>
        <begin position="389"/>
        <end position="413"/>
    </location>
</feature>
<evidence type="ECO:0000256" key="15">
    <source>
        <dbReference type="SAM" id="Phobius"/>
    </source>
</evidence>
<feature type="transmembrane region" description="Helical" evidence="15">
    <location>
        <begin position="607"/>
        <end position="625"/>
    </location>
</feature>
<dbReference type="PANTHER" id="PTHR22763">
    <property type="entry name" value="RING ZINC FINGER PROTEIN"/>
    <property type="match status" value="1"/>
</dbReference>
<evidence type="ECO:0000256" key="7">
    <source>
        <dbReference type="ARBA" id="ARBA00022723"/>
    </source>
</evidence>
<dbReference type="GeneID" id="30985776"/>
<dbReference type="GO" id="GO:0044695">
    <property type="term" value="C:Dsc E3 ubiquitin ligase complex"/>
    <property type="evidence" value="ECO:0007669"/>
    <property type="project" value="TreeGrafter"/>
</dbReference>
<evidence type="ECO:0000256" key="9">
    <source>
        <dbReference type="ARBA" id="ARBA00022771"/>
    </source>
</evidence>
<dbReference type="PANTHER" id="PTHR22763:SF162">
    <property type="entry name" value="TRANSMEMBRANE E3 UBIQUITIN-PROTEIN LIGASE 1"/>
    <property type="match status" value="1"/>
</dbReference>
<evidence type="ECO:0000256" key="13">
    <source>
        <dbReference type="ARBA" id="ARBA00023136"/>
    </source>
</evidence>
<evidence type="ECO:0000256" key="6">
    <source>
        <dbReference type="ARBA" id="ARBA00022692"/>
    </source>
</evidence>
<evidence type="ECO:0000256" key="1">
    <source>
        <dbReference type="ARBA" id="ARBA00000900"/>
    </source>
</evidence>
<evidence type="ECO:0000256" key="11">
    <source>
        <dbReference type="ARBA" id="ARBA00022833"/>
    </source>
</evidence>
<evidence type="ECO:0000256" key="10">
    <source>
        <dbReference type="ARBA" id="ARBA00022786"/>
    </source>
</evidence>
<dbReference type="FunFam" id="3.30.40.10:FF:000626">
    <property type="entry name" value="Transmembrane ubiquitin ligase 1"/>
    <property type="match status" value="1"/>
</dbReference>
<dbReference type="Proteomes" id="UP000094285">
    <property type="component" value="Unassembled WGS sequence"/>
</dbReference>
<keyword evidence="7" id="KW-0479">Metal-binding</keyword>
<dbReference type="GO" id="GO:0012505">
    <property type="term" value="C:endomembrane system"/>
    <property type="evidence" value="ECO:0007669"/>
    <property type="project" value="UniProtKB-SubCell"/>
</dbReference>
<evidence type="ECO:0000256" key="12">
    <source>
        <dbReference type="ARBA" id="ARBA00022989"/>
    </source>
</evidence>
<evidence type="ECO:0000256" key="5">
    <source>
        <dbReference type="ARBA" id="ARBA00022679"/>
    </source>
</evidence>
<dbReference type="GO" id="GO:0061630">
    <property type="term" value="F:ubiquitin protein ligase activity"/>
    <property type="evidence" value="ECO:0007669"/>
    <property type="project" value="UniProtKB-EC"/>
</dbReference>